<dbReference type="InterPro" id="IPR001965">
    <property type="entry name" value="Znf_PHD"/>
</dbReference>
<feature type="region of interest" description="Disordered" evidence="5">
    <location>
        <begin position="1989"/>
        <end position="2024"/>
    </location>
</feature>
<dbReference type="Gene3D" id="2.40.50.40">
    <property type="match status" value="2"/>
</dbReference>
<dbReference type="Gene3D" id="6.10.250.1310">
    <property type="match status" value="1"/>
</dbReference>
<keyword evidence="9" id="KW-1185">Reference proteome</keyword>
<evidence type="ECO:0000256" key="1">
    <source>
        <dbReference type="ARBA" id="ARBA00022723"/>
    </source>
</evidence>
<dbReference type="InterPro" id="IPR039322">
    <property type="entry name" value="MOM1"/>
</dbReference>
<feature type="region of interest" description="Disordered" evidence="5">
    <location>
        <begin position="1604"/>
        <end position="1627"/>
    </location>
</feature>
<dbReference type="PROSITE" id="PS51194">
    <property type="entry name" value="HELICASE_CTER"/>
    <property type="match status" value="1"/>
</dbReference>
<feature type="compositionally biased region" description="Polar residues" evidence="5">
    <location>
        <begin position="1996"/>
        <end position="2024"/>
    </location>
</feature>
<sequence>MATKIHASSVLLVGSSCGFCDGRGCKRSYHLSCLDPPMDAVPLGVWHCSMCVRKKIESGIYSMSEGIESIWDAREVEVSDVDGLLKRKEFFVKYKGLAHIHNQWVPESKVLLEAPTLVVKFNRNNQVTRWKKKWTVPRRLLQKRLLMSPKQRDNYLREHTGDKLFCHYEWLVKWHGLDYDDATWELENAAFLNSPEGQGLISVYENRRQRAKKASISPETDKILEGKKCSSVKLFQLPAGEISGFDNTCLDNINKLRELWHKGENAVVYDQDKNVFECIQWETIIIDECQRPTISKQLVQIKMLHTHNWLLLVNGISKESSAAEYLSLLSVLDSHGDSQNSDHLLTSSGDIIGKLKERFSRYIAYGDIIGKPKPDSSRFIEYWVPVRISTVQLEQYCENLLSNSTLILSSAKKDRVGALHDIVLSARKCCDHPYIVHPPLQTLLTKDLQAVEYLDVGVKASGKLRLLDMMLKEIKNRSLRVLILFQSISGSGSAYSLGDILDDFLRQRYGENSYERVEFGVLRSKKDVAMNMFNNKENGRFVFLLEAHACLPSIKLSSVDTVIIFGSDRNPHNDIRALQKISLDSQFEEIKVFRLYSTCTVEEKLLVRAKQRKIHDSNVQNISSSMLLWGAPYQFDKLDEFHCCNTPASTANILPEESLLNDVIREFLSILPQDGNNNVLCDFSIISKVQQTGGAYSAEVPLLNELKNQHTGEGQPLDFWTKLLVGKHPPWKYCSGLSQRNRKRAQHLDELSKKPEGGSDEVVKKRKKVVNGNDDAPYPKPGSEGKSVPGCKEVSSVDINVLENPESSMFESEERRKLRDAQKSLHQLLKPEILKLCGILQVSDAVKVMVEKFLQYVMSNHHVNREPATILQAFQISLCWTAASFLKQKVDHKESIQLAKKHLNFNCKKEEADYVYSMLRCLKKTFLYRTGIFKAAESPKSAKLSTKDVLKNSHPKVSRSTTSNFQQVKSDVKDLSLKQEKLAQKDVSKSIKDIQKKIQKQLTKLIEKQIKERSEVLRTCQEEKAHLEAESVVIRSCFLNNTSMRTEKLKMLEKKIEENKNQTNLRLKRLEASQQEAQDKLKEMGKRWAEEVQSWACVELLNRSPSNTPEPWLECSRTSEGCKDFATLRDHDIDCVVHSMTGRVTALSQTPDSGPDEAETCSGPIRTEMTTARPLGANGALNRTSGDDQENTASVNPCPKAGITDCANGDFLREVQEVACSDSQKVVTSSLPLFEEWNHNADTLPISDGEVRVEVPETLCSTDGQHGSHPLNLSSLQQNPDGATLRVPDREALVGLHETVSSLRGLQNVVSVRAPSSEQIHVVKGAMPDKEVELGVLETVSSSHDLHNVVSVSTPSSEEEIHVVKETTPDKEVELGVLETVSSNDGIANLVTVHPPSSGEDIHENSTEHETVSSSHGFQNVVPVCVPSSEEQVHVVTVTLPDNEVDLAVLQTVCSDDGPGNLASVNPPSSDEKISEKATEKENSEGCIMASDSATGVYQQNGVDTAVNGSSYQEMPLVNSPGLQPVALAPGGSVTQEQAQQDKGTLLETSTAVQERDAEAREKQNTCQPIENLAPESVPVVSSNLSNHEMPDIEPVVQQLLLPSSNTPDHSAPELSSAGGVEIQPSPENRTFNQVAHAPMPLVENLLDLSNHTVSRSVAWSTSGFGLPFSDTRATPVTSALNSRPINAAPQGASRTPLPVYHDPLQNELERLNKQTDHIVKSHEDTKLRLKTDCDKEIEEALAEIRRKYEIRFQEIEAEFLLKKKELDSIHNKVLMNKILAEAFRSKCMDLRASGASGAQQGPLISLADGISSFSQQLVHLSMQDAQRYSPITSSSLAGPPAVGLQTSIAPLPSPQTTAPASLSNPNCTAPPMQTVPLAPALLPSIPTRPPHISSISSPGIPQGAGEIRAPAPHLQPFRPSTSMSNQQLHSNLLATSPSFTHIPRLPSPTQQSVPHNRAHHPESAGGDLAALRSLSALGLLMNMNSRAGANPPGSLPSQPNLVSNHQSSLSEPPNTSGACVNPVHTSGSTDIVCLSDDD</sequence>
<evidence type="ECO:0000259" key="6">
    <source>
        <dbReference type="PROSITE" id="PS50013"/>
    </source>
</evidence>
<dbReference type="PANTHER" id="PTHR35116">
    <property type="entry name" value="HELICASE PROTEIN MOM1"/>
    <property type="match status" value="1"/>
</dbReference>
<feature type="region of interest" description="Disordered" evidence="5">
    <location>
        <begin position="1457"/>
        <end position="1483"/>
    </location>
</feature>
<dbReference type="SUPFAM" id="SSF52540">
    <property type="entry name" value="P-loop containing nucleoside triphosphate hydrolases"/>
    <property type="match status" value="1"/>
</dbReference>
<dbReference type="Gramene" id="ONI00782">
    <property type="protein sequence ID" value="ONI00782"/>
    <property type="gene ID" value="PRUPE_6G104600"/>
</dbReference>
<evidence type="ECO:0000256" key="5">
    <source>
        <dbReference type="SAM" id="MobiDB-lite"/>
    </source>
</evidence>
<dbReference type="GO" id="GO:0008270">
    <property type="term" value="F:zinc ion binding"/>
    <property type="evidence" value="ECO:0007669"/>
    <property type="project" value="UniProtKB-KW"/>
</dbReference>
<protein>
    <recommendedName>
        <fullName evidence="10">Chromo domain-containing protein</fullName>
    </recommendedName>
</protein>
<dbReference type="PROSITE" id="PS50013">
    <property type="entry name" value="CHROMO_2"/>
    <property type="match status" value="2"/>
</dbReference>
<accession>A0A251NNA7</accession>
<evidence type="ECO:0000256" key="4">
    <source>
        <dbReference type="SAM" id="Coils"/>
    </source>
</evidence>
<organism evidence="8 9">
    <name type="scientific">Prunus persica</name>
    <name type="common">Peach</name>
    <name type="synonym">Amygdalus persica</name>
    <dbReference type="NCBI Taxonomy" id="3760"/>
    <lineage>
        <taxon>Eukaryota</taxon>
        <taxon>Viridiplantae</taxon>
        <taxon>Streptophyta</taxon>
        <taxon>Embryophyta</taxon>
        <taxon>Tracheophyta</taxon>
        <taxon>Spermatophyta</taxon>
        <taxon>Magnoliopsida</taxon>
        <taxon>eudicotyledons</taxon>
        <taxon>Gunneridae</taxon>
        <taxon>Pentapetalae</taxon>
        <taxon>rosids</taxon>
        <taxon>fabids</taxon>
        <taxon>Rosales</taxon>
        <taxon>Rosaceae</taxon>
        <taxon>Amygdaloideae</taxon>
        <taxon>Amygdaleae</taxon>
        <taxon>Prunus</taxon>
    </lineage>
</organism>
<dbReference type="InterPro" id="IPR013083">
    <property type="entry name" value="Znf_RING/FYVE/PHD"/>
</dbReference>
<gene>
    <name evidence="8" type="ORF">PRUPE_6G104600</name>
</gene>
<keyword evidence="3" id="KW-0862">Zinc</keyword>
<evidence type="ECO:0000313" key="8">
    <source>
        <dbReference type="EMBL" id="ONI00782.1"/>
    </source>
</evidence>
<dbReference type="SUPFAM" id="SSF54160">
    <property type="entry name" value="Chromo domain-like"/>
    <property type="match status" value="2"/>
</dbReference>
<dbReference type="InterPro" id="IPR000953">
    <property type="entry name" value="Chromo/chromo_shadow_dom"/>
</dbReference>
<proteinExistence type="predicted"/>
<feature type="compositionally biased region" description="Basic and acidic residues" evidence="5">
    <location>
        <begin position="1470"/>
        <end position="1483"/>
    </location>
</feature>
<evidence type="ECO:0000256" key="3">
    <source>
        <dbReference type="ARBA" id="ARBA00022833"/>
    </source>
</evidence>
<dbReference type="InterPro" id="IPR027417">
    <property type="entry name" value="P-loop_NTPase"/>
</dbReference>
<dbReference type="InterPro" id="IPR056882">
    <property type="entry name" value="MOM1_dom"/>
</dbReference>
<feature type="region of interest" description="Disordered" evidence="5">
    <location>
        <begin position="1176"/>
        <end position="1196"/>
    </location>
</feature>
<dbReference type="PROSITE" id="PS51257">
    <property type="entry name" value="PROKAR_LIPOPROTEIN"/>
    <property type="match status" value="1"/>
</dbReference>
<dbReference type="InterPro" id="IPR038718">
    <property type="entry name" value="SNF2-like_sf"/>
</dbReference>
<dbReference type="SMART" id="SM00298">
    <property type="entry name" value="CHROMO"/>
    <property type="match status" value="2"/>
</dbReference>
<dbReference type="InterPro" id="IPR016197">
    <property type="entry name" value="Chromo-like_dom_sf"/>
</dbReference>
<feature type="domain" description="Helicase C-terminal" evidence="7">
    <location>
        <begin position="466"/>
        <end position="630"/>
    </location>
</feature>
<dbReference type="Pfam" id="PF25029">
    <property type="entry name" value="MOM1"/>
    <property type="match status" value="1"/>
</dbReference>
<name>A0A251NNA7_PRUPE</name>
<dbReference type="InterPro" id="IPR001650">
    <property type="entry name" value="Helicase_C-like"/>
</dbReference>
<evidence type="ECO:0008006" key="10">
    <source>
        <dbReference type="Google" id="ProtNLM"/>
    </source>
</evidence>
<feature type="compositionally biased region" description="Basic and acidic residues" evidence="5">
    <location>
        <begin position="746"/>
        <end position="763"/>
    </location>
</feature>
<feature type="region of interest" description="Disordered" evidence="5">
    <location>
        <begin position="944"/>
        <end position="964"/>
    </location>
</feature>
<dbReference type="PANTHER" id="PTHR35116:SF2">
    <property type="entry name" value="ATP-DEPENDENT HELICASE FAMILY PROTEIN-RELATED"/>
    <property type="match status" value="1"/>
</dbReference>
<dbReference type="GO" id="GO:0031507">
    <property type="term" value="P:heterochromatin formation"/>
    <property type="evidence" value="ECO:0007669"/>
    <property type="project" value="InterPro"/>
</dbReference>
<keyword evidence="4" id="KW-0175">Coiled coil</keyword>
<evidence type="ECO:0000313" key="9">
    <source>
        <dbReference type="Proteomes" id="UP000006882"/>
    </source>
</evidence>
<keyword evidence="2" id="KW-0863">Zinc-finger</keyword>
<reference evidence="8 9" key="1">
    <citation type="journal article" date="2013" name="Nat. Genet.">
        <title>The high-quality draft genome of peach (Prunus persica) identifies unique patterns of genetic diversity, domestication and genome evolution.</title>
        <authorList>
            <consortium name="International Peach Genome Initiative"/>
            <person name="Verde I."/>
            <person name="Abbott A.G."/>
            <person name="Scalabrin S."/>
            <person name="Jung S."/>
            <person name="Shu S."/>
            <person name="Marroni F."/>
            <person name="Zhebentyayeva T."/>
            <person name="Dettori M.T."/>
            <person name="Grimwood J."/>
            <person name="Cattonaro F."/>
            <person name="Zuccolo A."/>
            <person name="Rossini L."/>
            <person name="Jenkins J."/>
            <person name="Vendramin E."/>
            <person name="Meisel L.A."/>
            <person name="Decroocq V."/>
            <person name="Sosinski B."/>
            <person name="Prochnik S."/>
            <person name="Mitros T."/>
            <person name="Policriti A."/>
            <person name="Cipriani G."/>
            <person name="Dondini L."/>
            <person name="Ficklin S."/>
            <person name="Goodstein D.M."/>
            <person name="Xuan P."/>
            <person name="Del Fabbro C."/>
            <person name="Aramini V."/>
            <person name="Copetti D."/>
            <person name="Gonzalez S."/>
            <person name="Horner D.S."/>
            <person name="Falchi R."/>
            <person name="Lucas S."/>
            <person name="Mica E."/>
            <person name="Maldonado J."/>
            <person name="Lazzari B."/>
            <person name="Bielenberg D."/>
            <person name="Pirona R."/>
            <person name="Miculan M."/>
            <person name="Barakat A."/>
            <person name="Testolin R."/>
            <person name="Stella A."/>
            <person name="Tartarini S."/>
            <person name="Tonutti P."/>
            <person name="Arus P."/>
            <person name="Orellana A."/>
            <person name="Wells C."/>
            <person name="Main D."/>
            <person name="Vizzotto G."/>
            <person name="Silva H."/>
            <person name="Salamini F."/>
            <person name="Schmutz J."/>
            <person name="Morgante M."/>
            <person name="Rokhsar D.S."/>
        </authorList>
    </citation>
    <scope>NUCLEOTIDE SEQUENCE [LARGE SCALE GENOMIC DNA]</scope>
    <source>
        <strain evidence="9">cv. Nemared</strain>
    </source>
</reference>
<feature type="coiled-coil region" evidence="4">
    <location>
        <begin position="1010"/>
        <end position="1087"/>
    </location>
</feature>
<evidence type="ECO:0000256" key="2">
    <source>
        <dbReference type="ARBA" id="ARBA00022771"/>
    </source>
</evidence>
<dbReference type="Gene3D" id="3.40.50.300">
    <property type="entry name" value="P-loop containing nucleotide triphosphate hydrolases"/>
    <property type="match status" value="1"/>
</dbReference>
<feature type="domain" description="Chromo" evidence="6">
    <location>
        <begin position="140"/>
        <end position="216"/>
    </location>
</feature>
<evidence type="ECO:0000259" key="7">
    <source>
        <dbReference type="PROSITE" id="PS51194"/>
    </source>
</evidence>
<feature type="domain" description="Chromo" evidence="6">
    <location>
        <begin position="65"/>
        <end position="133"/>
    </location>
</feature>
<feature type="region of interest" description="Disordered" evidence="5">
    <location>
        <begin position="744"/>
        <end position="790"/>
    </location>
</feature>
<dbReference type="SMART" id="SM00249">
    <property type="entry name" value="PHD"/>
    <property type="match status" value="1"/>
</dbReference>
<dbReference type="Gene3D" id="3.30.40.10">
    <property type="entry name" value="Zinc/RING finger domain, C3HC4 (zinc finger)"/>
    <property type="match status" value="1"/>
</dbReference>
<dbReference type="Proteomes" id="UP000006882">
    <property type="component" value="Chromosome G6"/>
</dbReference>
<feature type="region of interest" description="Disordered" evidence="5">
    <location>
        <begin position="1941"/>
        <end position="1965"/>
    </location>
</feature>
<keyword evidence="1" id="KW-0479">Metal-binding</keyword>
<dbReference type="Gene3D" id="3.40.50.10810">
    <property type="entry name" value="Tandem AAA-ATPase domain"/>
    <property type="match status" value="1"/>
</dbReference>
<dbReference type="EMBL" id="CM007656">
    <property type="protein sequence ID" value="ONI00782.1"/>
    <property type="molecule type" value="Genomic_DNA"/>
</dbReference>